<evidence type="ECO:0000313" key="2">
    <source>
        <dbReference type="EMBL" id="MFC6354843.1"/>
    </source>
</evidence>
<dbReference type="RefSeq" id="WP_386726805.1">
    <property type="nucleotide sequence ID" value="NZ_JBHSTP010000001.1"/>
</dbReference>
<dbReference type="Proteomes" id="UP001596306">
    <property type="component" value="Unassembled WGS sequence"/>
</dbReference>
<name>A0ABW1VAS3_9MICO</name>
<keyword evidence="3" id="KW-1185">Reference proteome</keyword>
<keyword evidence="1" id="KW-0472">Membrane</keyword>
<gene>
    <name evidence="2" type="ORF">ACFQB0_01770</name>
</gene>
<organism evidence="2 3">
    <name type="scientific">Luethyella okanaganae</name>
    <dbReference type="NCBI Taxonomy" id="69372"/>
    <lineage>
        <taxon>Bacteria</taxon>
        <taxon>Bacillati</taxon>
        <taxon>Actinomycetota</taxon>
        <taxon>Actinomycetes</taxon>
        <taxon>Micrococcales</taxon>
        <taxon>Microbacteriaceae</taxon>
        <taxon>Luethyella</taxon>
    </lineage>
</organism>
<keyword evidence="1" id="KW-1133">Transmembrane helix</keyword>
<feature type="transmembrane region" description="Helical" evidence="1">
    <location>
        <begin position="21"/>
        <end position="40"/>
    </location>
</feature>
<evidence type="ECO:0000256" key="1">
    <source>
        <dbReference type="SAM" id="Phobius"/>
    </source>
</evidence>
<keyword evidence="1" id="KW-0812">Transmembrane</keyword>
<reference evidence="3" key="1">
    <citation type="journal article" date="2019" name="Int. J. Syst. Evol. Microbiol.">
        <title>The Global Catalogue of Microorganisms (GCM) 10K type strain sequencing project: providing services to taxonomists for standard genome sequencing and annotation.</title>
        <authorList>
            <consortium name="The Broad Institute Genomics Platform"/>
            <consortium name="The Broad Institute Genome Sequencing Center for Infectious Disease"/>
            <person name="Wu L."/>
            <person name="Ma J."/>
        </authorList>
    </citation>
    <scope>NUCLEOTIDE SEQUENCE [LARGE SCALE GENOMIC DNA]</scope>
    <source>
        <strain evidence="3">CCUG 43304</strain>
    </source>
</reference>
<protein>
    <recommendedName>
        <fullName evidence="4">SAF domain-containing protein</fullName>
    </recommendedName>
</protein>
<proteinExistence type="predicted"/>
<sequence length="214" mass="21693">MVARKDGARGSGARTFWFDPRFAIGIVLIAASVGGVYVVVASADDSARVYAARDALTVGQRIDTADLVVTNVRLGSARGEYLDAGVVPEGGLVVVRSVAAGELVPASAVGSSADADMTSVVVIASGRLSATVAAGARVDVWAADRLEQSRFGPPTVLVDSAEVVRVLEPEGLIADGGGEAVEITVRRGRVAAVLEAIANGDALSVVPATTPLGR</sequence>
<evidence type="ECO:0008006" key="4">
    <source>
        <dbReference type="Google" id="ProtNLM"/>
    </source>
</evidence>
<evidence type="ECO:0000313" key="3">
    <source>
        <dbReference type="Proteomes" id="UP001596306"/>
    </source>
</evidence>
<dbReference type="EMBL" id="JBHSTP010000001">
    <property type="protein sequence ID" value="MFC6354843.1"/>
    <property type="molecule type" value="Genomic_DNA"/>
</dbReference>
<accession>A0ABW1VAS3</accession>
<comment type="caution">
    <text evidence="2">The sequence shown here is derived from an EMBL/GenBank/DDBJ whole genome shotgun (WGS) entry which is preliminary data.</text>
</comment>